<evidence type="ECO:0000313" key="5">
    <source>
        <dbReference type="EMBL" id="KRO29319.1"/>
    </source>
</evidence>
<reference evidence="5 6" key="1">
    <citation type="journal article" date="2015" name="Genome Announc.">
        <title>Expanding the biotechnology potential of lactobacilli through comparative genomics of 213 strains and associated genera.</title>
        <authorList>
            <person name="Sun Z."/>
            <person name="Harris H.M."/>
            <person name="McCann A."/>
            <person name="Guo C."/>
            <person name="Argimon S."/>
            <person name="Zhang W."/>
            <person name="Yang X."/>
            <person name="Jeffery I.B."/>
            <person name="Cooney J.C."/>
            <person name="Kagawa T.F."/>
            <person name="Liu W."/>
            <person name="Song Y."/>
            <person name="Salvetti E."/>
            <person name="Wrobel A."/>
            <person name="Rasinkangas P."/>
            <person name="Parkhill J."/>
            <person name="Rea M.C."/>
            <person name="O'Sullivan O."/>
            <person name="Ritari J."/>
            <person name="Douillard F.P."/>
            <person name="Paul Ross R."/>
            <person name="Yang R."/>
            <person name="Briner A.E."/>
            <person name="Felis G.E."/>
            <person name="de Vos W.M."/>
            <person name="Barrangou R."/>
            <person name="Klaenhammer T.R."/>
            <person name="Caufield P.W."/>
            <person name="Cui Y."/>
            <person name="Zhang H."/>
            <person name="O'Toole P.W."/>
        </authorList>
    </citation>
    <scope>NUCLEOTIDE SEQUENCE [LARGE SCALE GENOMIC DNA]</scope>
    <source>
        <strain evidence="5 6">DSM 21115</strain>
    </source>
</reference>
<dbReference type="RefSeq" id="WP_024626453.1">
    <property type="nucleotide sequence ID" value="NZ_AYGX02000011.1"/>
</dbReference>
<dbReference type="AlphaFoldDB" id="A0A0R2NUF2"/>
<dbReference type="PANTHER" id="PTHR35790">
    <property type="entry name" value="HTH-TYPE TRANSCRIPTIONAL REGULATOR PCHR"/>
    <property type="match status" value="1"/>
</dbReference>
<dbReference type="InterPro" id="IPR036388">
    <property type="entry name" value="WH-like_DNA-bd_sf"/>
</dbReference>
<keyword evidence="1" id="KW-0805">Transcription regulation</keyword>
<dbReference type="InterPro" id="IPR036390">
    <property type="entry name" value="WH_DNA-bd_sf"/>
</dbReference>
<protein>
    <submittedName>
        <fullName evidence="5">MarR family transcriptional regulator</fullName>
    </submittedName>
</protein>
<sequence>MDTQQQFLTSLSTLLDKITLLSKEQLATELKGYKPAEVHTIEYIGQHPQANVTQIATALFVTRGAVSKLTKRLMTRGLIERYQQSDNRKEIYFNLTPRGQEVFDIHARLHQGFQQRDQPVFDQADPAQLQATLDFLKQYNDHLDAEITKQGLNGH</sequence>
<keyword evidence="6" id="KW-1185">Reference proteome</keyword>
<evidence type="ECO:0000256" key="1">
    <source>
        <dbReference type="ARBA" id="ARBA00023015"/>
    </source>
</evidence>
<accession>A0A0R2NUF2</accession>
<dbReference type="EMBL" id="AYGX02000011">
    <property type="protein sequence ID" value="KRO29319.1"/>
    <property type="molecule type" value="Genomic_DNA"/>
</dbReference>
<feature type="domain" description="HTH marR-type" evidence="4">
    <location>
        <begin position="4"/>
        <end position="141"/>
    </location>
</feature>
<evidence type="ECO:0000256" key="3">
    <source>
        <dbReference type="ARBA" id="ARBA00023163"/>
    </source>
</evidence>
<dbReference type="SMART" id="SM00347">
    <property type="entry name" value="HTH_MARR"/>
    <property type="match status" value="1"/>
</dbReference>
<dbReference type="PROSITE" id="PS50995">
    <property type="entry name" value="HTH_MARR_2"/>
    <property type="match status" value="1"/>
</dbReference>
<comment type="caution">
    <text evidence="5">The sequence shown here is derived from an EMBL/GenBank/DDBJ whole genome shotgun (WGS) entry which is preliminary data.</text>
</comment>
<evidence type="ECO:0000259" key="4">
    <source>
        <dbReference type="PROSITE" id="PS50995"/>
    </source>
</evidence>
<proteinExistence type="predicted"/>
<dbReference type="GO" id="GO:0003677">
    <property type="term" value="F:DNA binding"/>
    <property type="evidence" value="ECO:0007669"/>
    <property type="project" value="UniProtKB-KW"/>
</dbReference>
<name>A0A0R2NUF2_9LACO</name>
<gene>
    <name evidence="5" type="ORF">DY78_GL000926</name>
</gene>
<organism evidence="5 6">
    <name type="scientific">Lactiplantibacillus fabifermentans DSM 21115</name>
    <dbReference type="NCBI Taxonomy" id="1413187"/>
    <lineage>
        <taxon>Bacteria</taxon>
        <taxon>Bacillati</taxon>
        <taxon>Bacillota</taxon>
        <taxon>Bacilli</taxon>
        <taxon>Lactobacillales</taxon>
        <taxon>Lactobacillaceae</taxon>
        <taxon>Lactiplantibacillus</taxon>
    </lineage>
</organism>
<dbReference type="InterPro" id="IPR052067">
    <property type="entry name" value="Metal_resp_HTH_trans_reg"/>
</dbReference>
<dbReference type="PANTHER" id="PTHR35790:SF4">
    <property type="entry name" value="HTH-TYPE TRANSCRIPTIONAL REGULATOR PCHR"/>
    <property type="match status" value="1"/>
</dbReference>
<dbReference type="Pfam" id="PF01047">
    <property type="entry name" value="MarR"/>
    <property type="match status" value="1"/>
</dbReference>
<dbReference type="InterPro" id="IPR000835">
    <property type="entry name" value="HTH_MarR-typ"/>
</dbReference>
<evidence type="ECO:0000313" key="6">
    <source>
        <dbReference type="Proteomes" id="UP000050920"/>
    </source>
</evidence>
<keyword evidence="2" id="KW-0238">DNA-binding</keyword>
<dbReference type="GO" id="GO:0003700">
    <property type="term" value="F:DNA-binding transcription factor activity"/>
    <property type="evidence" value="ECO:0007669"/>
    <property type="project" value="InterPro"/>
</dbReference>
<dbReference type="Gene3D" id="1.10.10.10">
    <property type="entry name" value="Winged helix-like DNA-binding domain superfamily/Winged helix DNA-binding domain"/>
    <property type="match status" value="1"/>
</dbReference>
<dbReference type="SUPFAM" id="SSF46785">
    <property type="entry name" value="Winged helix' DNA-binding domain"/>
    <property type="match status" value="1"/>
</dbReference>
<dbReference type="Proteomes" id="UP000050920">
    <property type="component" value="Unassembled WGS sequence"/>
</dbReference>
<evidence type="ECO:0000256" key="2">
    <source>
        <dbReference type="ARBA" id="ARBA00023125"/>
    </source>
</evidence>
<keyword evidence="3" id="KW-0804">Transcription</keyword>